<dbReference type="Proteomes" id="UP000603912">
    <property type="component" value="Unassembled WGS sequence"/>
</dbReference>
<accession>A0A917MJL9</accession>
<evidence type="ECO:0000313" key="1">
    <source>
        <dbReference type="EMBL" id="GGH32085.1"/>
    </source>
</evidence>
<comment type="caution">
    <text evidence="1">The sequence shown here is derived from an EMBL/GenBank/DDBJ whole genome shotgun (WGS) entry which is preliminary data.</text>
</comment>
<name>A0A917MJL9_9HYPH</name>
<dbReference type="AlphaFoldDB" id="A0A917MJL9"/>
<protein>
    <submittedName>
        <fullName evidence="1">Uncharacterized protein</fullName>
    </submittedName>
</protein>
<organism evidence="1 2">
    <name type="scientific">Alsobacter metallidurans</name>
    <dbReference type="NCBI Taxonomy" id="340221"/>
    <lineage>
        <taxon>Bacteria</taxon>
        <taxon>Pseudomonadati</taxon>
        <taxon>Pseudomonadota</taxon>
        <taxon>Alphaproteobacteria</taxon>
        <taxon>Hyphomicrobiales</taxon>
        <taxon>Alsobacteraceae</taxon>
        <taxon>Alsobacter</taxon>
    </lineage>
</organism>
<evidence type="ECO:0000313" key="2">
    <source>
        <dbReference type="Proteomes" id="UP000603912"/>
    </source>
</evidence>
<reference evidence="1" key="2">
    <citation type="submission" date="2020-09" db="EMBL/GenBank/DDBJ databases">
        <authorList>
            <person name="Sun Q."/>
            <person name="Zhou Y."/>
        </authorList>
    </citation>
    <scope>NUCLEOTIDE SEQUENCE</scope>
    <source>
        <strain evidence="1">CGMCC 1.12214</strain>
    </source>
</reference>
<gene>
    <name evidence="1" type="ORF">GCM10007036_43700</name>
</gene>
<proteinExistence type="predicted"/>
<keyword evidence="2" id="KW-1185">Reference proteome</keyword>
<sequence>MLTLLHPAVAEAPEPPFASLDPSWAADWAASLASPSMRAMISRDPRLRERLPSMLAVAHQAGRLEAAAVSVADLGAYRAFVADPARFRHLLGLAWHARALSRVIDGDLLRAHGGQIDATDLPIVMSFADIETECEALPQPGRLLQAAETVALRLIQAWAAGLPAAYRARVAFCVPKNINLNFDQLEFENHYLALIVHRVAEALRRP</sequence>
<dbReference type="EMBL" id="BMES01000003">
    <property type="protein sequence ID" value="GGH32085.1"/>
    <property type="molecule type" value="Genomic_DNA"/>
</dbReference>
<reference evidence="1" key="1">
    <citation type="journal article" date="2014" name="Int. J. Syst. Evol. Microbiol.">
        <title>Complete genome sequence of Corynebacterium casei LMG S-19264T (=DSM 44701T), isolated from a smear-ripened cheese.</title>
        <authorList>
            <consortium name="US DOE Joint Genome Institute (JGI-PGF)"/>
            <person name="Walter F."/>
            <person name="Albersmeier A."/>
            <person name="Kalinowski J."/>
            <person name="Ruckert C."/>
        </authorList>
    </citation>
    <scope>NUCLEOTIDE SEQUENCE</scope>
    <source>
        <strain evidence="1">CGMCC 1.12214</strain>
    </source>
</reference>